<dbReference type="AlphaFoldDB" id="A0A1B6CV25"/>
<dbReference type="Gene3D" id="3.30.310.50">
    <property type="entry name" value="Alpha-D-phosphohexomutase, C-terminal domain"/>
    <property type="match status" value="1"/>
</dbReference>
<dbReference type="InterPro" id="IPR049022">
    <property type="entry name" value="AMG1_III"/>
</dbReference>
<gene>
    <name evidence="3" type="ORF">g.27641</name>
</gene>
<dbReference type="PANTHER" id="PTHR45955:SF1">
    <property type="entry name" value="PHOSPHOACETYLGLUCOSAMINE MUTASE"/>
    <property type="match status" value="1"/>
</dbReference>
<dbReference type="Pfam" id="PF00408">
    <property type="entry name" value="PGM_PMM_IV"/>
    <property type="match status" value="1"/>
</dbReference>
<dbReference type="GO" id="GO:0006048">
    <property type="term" value="P:UDP-N-acetylglucosamine biosynthetic process"/>
    <property type="evidence" value="ECO:0007669"/>
    <property type="project" value="TreeGrafter"/>
</dbReference>
<dbReference type="FunFam" id="3.40.120.10:FF:000015">
    <property type="entry name" value="Phosphoacetylglucosamine mutase"/>
    <property type="match status" value="1"/>
</dbReference>
<feature type="domain" description="Phosphoacetylglucosamine mutase AMG1" evidence="2">
    <location>
        <begin position="79"/>
        <end position="215"/>
    </location>
</feature>
<proteinExistence type="predicted"/>
<dbReference type="InterPro" id="IPR005843">
    <property type="entry name" value="A-D-PHexomutase_C"/>
</dbReference>
<dbReference type="InterPro" id="IPR036900">
    <property type="entry name" value="A-D-PHexomutase_C_sf"/>
</dbReference>
<dbReference type="GO" id="GO:0004610">
    <property type="term" value="F:phosphoacetylglucosamine mutase activity"/>
    <property type="evidence" value="ECO:0007669"/>
    <property type="project" value="TreeGrafter"/>
</dbReference>
<organism evidence="3">
    <name type="scientific">Clastoptera arizonana</name>
    <name type="common">Arizona spittle bug</name>
    <dbReference type="NCBI Taxonomy" id="38151"/>
    <lineage>
        <taxon>Eukaryota</taxon>
        <taxon>Metazoa</taxon>
        <taxon>Ecdysozoa</taxon>
        <taxon>Arthropoda</taxon>
        <taxon>Hexapoda</taxon>
        <taxon>Insecta</taxon>
        <taxon>Pterygota</taxon>
        <taxon>Neoptera</taxon>
        <taxon>Paraneoptera</taxon>
        <taxon>Hemiptera</taxon>
        <taxon>Auchenorrhyncha</taxon>
        <taxon>Cercopoidea</taxon>
        <taxon>Clastopteridae</taxon>
        <taxon>Clastoptera</taxon>
    </lineage>
</organism>
<dbReference type="Gene3D" id="3.40.120.10">
    <property type="entry name" value="Alpha-D-Glucose-1,6-Bisphosphate, subunit A, domain 3"/>
    <property type="match status" value="2"/>
</dbReference>
<dbReference type="SUPFAM" id="SSF55957">
    <property type="entry name" value="Phosphoglucomutase, C-terminal domain"/>
    <property type="match status" value="1"/>
</dbReference>
<evidence type="ECO:0000313" key="3">
    <source>
        <dbReference type="EMBL" id="JAS17268.1"/>
    </source>
</evidence>
<dbReference type="FunFam" id="3.30.310.50:FF:000003">
    <property type="entry name" value="Phosphoacetylglucosamine mutase"/>
    <property type="match status" value="1"/>
</dbReference>
<evidence type="ECO:0000259" key="1">
    <source>
        <dbReference type="Pfam" id="PF00408"/>
    </source>
</evidence>
<sequence length="320" mass="35580">MKNFLKYIGDSLQVTIYNSDTATRGKLNFKCGADHIKTMQSPPDGVPLIPFKRCVSVDGDADRIVYYYTDDSNEFYLLDGDRIATLAAGYLMEVVRSAGLQLKMGLVQTAYANGNSTKYITEKLKVPVVCVPTGVKHLHHKALEFDIGVYFEANGHGTVVFSENAKNKIKEYTKDINKSEYFEKLVSIIDMINETVGDAISDLLLVETILHDRKWSIEDWYHTYNDLPSVLVKVSVKDRNLISTTADEQKCVTPPGLQVVIDKLVAEYPNGRAFVRPSGTEDVIRVYAEADTIGHTNELAEKVTKAVYELAGGVGTIPKI</sequence>
<dbReference type="EMBL" id="GEDC01020030">
    <property type="protein sequence ID" value="JAS17268.1"/>
    <property type="molecule type" value="Transcribed_RNA"/>
</dbReference>
<dbReference type="GO" id="GO:0005975">
    <property type="term" value="P:carbohydrate metabolic process"/>
    <property type="evidence" value="ECO:0007669"/>
    <property type="project" value="InterPro"/>
</dbReference>
<reference evidence="3" key="1">
    <citation type="submission" date="2015-12" db="EMBL/GenBank/DDBJ databases">
        <title>De novo transcriptome assembly of four potential Pierce s Disease insect vectors from Arizona vineyards.</title>
        <authorList>
            <person name="Tassone E.E."/>
        </authorList>
    </citation>
    <scope>NUCLEOTIDE SEQUENCE</scope>
</reference>
<dbReference type="SUPFAM" id="SSF53738">
    <property type="entry name" value="Phosphoglucomutase, first 3 domains"/>
    <property type="match status" value="2"/>
</dbReference>
<protein>
    <recommendedName>
        <fullName evidence="4">Alpha-D-phosphohexomutase C-terminal domain-containing protein</fullName>
    </recommendedName>
</protein>
<dbReference type="PANTHER" id="PTHR45955">
    <property type="entry name" value="PHOSPHOACETYLGLUCOSAMINE MUTASE"/>
    <property type="match status" value="1"/>
</dbReference>
<evidence type="ECO:0000259" key="2">
    <source>
        <dbReference type="Pfam" id="PF21404"/>
    </source>
</evidence>
<dbReference type="InterPro" id="IPR016055">
    <property type="entry name" value="A-D-PHexomutase_a/b/a-I/II/III"/>
</dbReference>
<evidence type="ECO:0008006" key="4">
    <source>
        <dbReference type="Google" id="ProtNLM"/>
    </source>
</evidence>
<dbReference type="Pfam" id="PF21404">
    <property type="entry name" value="AMG1_III"/>
    <property type="match status" value="1"/>
</dbReference>
<feature type="domain" description="Alpha-D-phosphohexomutase C-terminal" evidence="1">
    <location>
        <begin position="253"/>
        <end position="305"/>
    </location>
</feature>
<accession>A0A1B6CV25</accession>
<name>A0A1B6CV25_9HEMI</name>